<sequence>MRASTKHGAPPSSAKSFLGQAVARYDVDELDDLGKRSKRERYVEVKRPDGTIAKARGERTFYGAFEGGFSAGYWNTVGSKEGWEPASFSSSRSKRHADAAPRVEDYMDEEDLRDHRSSRKTITARDEFAARNDSAGGKAGSAALTTGVSHDLEEELFGANRLGTRLLRASVVPVPSQKDVPNSAASDTAPKKKSYGCAPPPPGYRAGETAEGSLGFKVEEQGKRLADFHSSQAPSMEPALEAELERLWHCKNDLQGIGYFLGAGLGSAIPSNRRLYMSNARGRNMASTTKAIGYSQFGTGVLDQDEYDAWEEVYEHETDKRMHYHAALKDESVEEEARYALENGPQVTGVSTVAGFVKAERPDRDPSDFSRWHPPPVPRQYKGVHLIDVSPLQEAQEGSLIDTRSEEHRKLLEFQDKHGRQRLMDPSFRAQLLGEQTRIPPDAAAPAAPAAAPVDAATAAQRSAEPLWQAVPEHQKQNLLNALGRNFVVGATQDMDGKAARHEPFKSASDQRRPEDPSKQKRYAKFCLAMEGKAAFSEALQAEPSLSEAQRESEVVEFGRVYRSFRQQHPNEDIAKALEEKTCTASAPVVRRTVTPWVPDKLLCRRWNVPEPRPSGFSDRPANEPKKQQRSYNDQVKAKEAKEGKPKPEEAQSQPTANPAPNLEVAASGELTRPPKPLFTSIFGESDDD</sequence>
<feature type="region of interest" description="Disordered" evidence="1">
    <location>
        <begin position="608"/>
        <end position="689"/>
    </location>
</feature>
<feature type="compositionally biased region" description="Basic and acidic residues" evidence="1">
    <location>
        <begin position="497"/>
        <end position="519"/>
    </location>
</feature>
<dbReference type="Pfam" id="PF07713">
    <property type="entry name" value="DUF1604"/>
    <property type="match status" value="1"/>
</dbReference>
<dbReference type="Proteomes" id="UP001642464">
    <property type="component" value="Unassembled WGS sequence"/>
</dbReference>
<gene>
    <name evidence="3" type="ORF">SCF082_LOCUS3640</name>
</gene>
<dbReference type="PANTHER" id="PTHR13384:SF19">
    <property type="entry name" value="G PATCH DOMAIN-CONTAINING PROTEIN 1"/>
    <property type="match status" value="1"/>
</dbReference>
<reference evidence="3 4" key="1">
    <citation type="submission" date="2024-02" db="EMBL/GenBank/DDBJ databases">
        <authorList>
            <person name="Chen Y."/>
            <person name="Shah S."/>
            <person name="Dougan E. K."/>
            <person name="Thang M."/>
            <person name="Chan C."/>
        </authorList>
    </citation>
    <scope>NUCLEOTIDE SEQUENCE [LARGE SCALE GENOMIC DNA]</scope>
</reference>
<dbReference type="InterPro" id="IPR011666">
    <property type="entry name" value="DUF1604"/>
</dbReference>
<proteinExistence type="predicted"/>
<feature type="region of interest" description="Disordered" evidence="1">
    <location>
        <begin position="497"/>
        <end position="521"/>
    </location>
</feature>
<evidence type="ECO:0000256" key="1">
    <source>
        <dbReference type="SAM" id="MobiDB-lite"/>
    </source>
</evidence>
<dbReference type="PANTHER" id="PTHR13384">
    <property type="entry name" value="G PATCH DOMAIN-CONTAINING PROTEIN 1"/>
    <property type="match status" value="1"/>
</dbReference>
<evidence type="ECO:0000259" key="2">
    <source>
        <dbReference type="Pfam" id="PF07713"/>
    </source>
</evidence>
<feature type="region of interest" description="Disordered" evidence="1">
    <location>
        <begin position="84"/>
        <end position="118"/>
    </location>
</feature>
<organism evidence="3 4">
    <name type="scientific">Durusdinium trenchii</name>
    <dbReference type="NCBI Taxonomy" id="1381693"/>
    <lineage>
        <taxon>Eukaryota</taxon>
        <taxon>Sar</taxon>
        <taxon>Alveolata</taxon>
        <taxon>Dinophyceae</taxon>
        <taxon>Suessiales</taxon>
        <taxon>Symbiodiniaceae</taxon>
        <taxon>Durusdinium</taxon>
    </lineage>
</organism>
<comment type="caution">
    <text evidence="3">The sequence shown here is derived from an EMBL/GenBank/DDBJ whole genome shotgun (WGS) entry which is preliminary data.</text>
</comment>
<protein>
    <submittedName>
        <fullName evidence="3">G patch domain-containing protein 1 (Evolutionarily conserved G-patch domain-containing protein)</fullName>
    </submittedName>
</protein>
<keyword evidence="4" id="KW-1185">Reference proteome</keyword>
<evidence type="ECO:0000313" key="4">
    <source>
        <dbReference type="Proteomes" id="UP001642464"/>
    </source>
</evidence>
<name>A0ABP0HU47_9DINO</name>
<accession>A0ABP0HU47</accession>
<evidence type="ECO:0000313" key="3">
    <source>
        <dbReference type="EMBL" id="CAK8993749.1"/>
    </source>
</evidence>
<feature type="compositionally biased region" description="Basic and acidic residues" evidence="1">
    <location>
        <begin position="96"/>
        <end position="105"/>
    </location>
</feature>
<feature type="domain" description="G patch" evidence="2">
    <location>
        <begin position="51"/>
        <end position="128"/>
    </location>
</feature>
<feature type="compositionally biased region" description="Basic and acidic residues" evidence="1">
    <location>
        <begin position="636"/>
        <end position="650"/>
    </location>
</feature>
<feature type="region of interest" description="Disordered" evidence="1">
    <location>
        <begin position="175"/>
        <end position="209"/>
    </location>
</feature>
<dbReference type="EMBL" id="CAXAMM010001869">
    <property type="protein sequence ID" value="CAK8993749.1"/>
    <property type="molecule type" value="Genomic_DNA"/>
</dbReference>